<comment type="catalytic activity">
    <reaction evidence="8 9">
        <text>N-acetyl-L-glutamate + ATP = N-acetyl-L-glutamyl 5-phosphate + ADP</text>
        <dbReference type="Rhea" id="RHEA:14629"/>
        <dbReference type="ChEBI" id="CHEBI:30616"/>
        <dbReference type="ChEBI" id="CHEBI:44337"/>
        <dbReference type="ChEBI" id="CHEBI:57936"/>
        <dbReference type="ChEBI" id="CHEBI:456216"/>
        <dbReference type="EC" id="2.7.2.8"/>
    </reaction>
</comment>
<dbReference type="Gene3D" id="3.40.1160.10">
    <property type="entry name" value="Acetylglutamate kinase-like"/>
    <property type="match status" value="1"/>
</dbReference>
<dbReference type="InterPro" id="IPR041727">
    <property type="entry name" value="NAGK-C"/>
</dbReference>
<accession>A0ABW5V072</accession>
<keyword evidence="4 9" id="KW-0808">Transferase</keyword>
<comment type="pathway">
    <text evidence="1 9">Amino-acid biosynthesis; L-arginine biosynthesis; N(2)-acetyl-L-ornithine from L-glutamate: step 2/4.</text>
</comment>
<dbReference type="InterPro" id="IPR036393">
    <property type="entry name" value="AceGlu_kinase-like_sf"/>
</dbReference>
<feature type="site" description="Transition state stabilizer" evidence="9">
    <location>
        <position position="37"/>
    </location>
</feature>
<evidence type="ECO:0000259" key="10">
    <source>
        <dbReference type="Pfam" id="PF00696"/>
    </source>
</evidence>
<sequence>MASSTLPWLAASTAKVETLIEALPWMQQYRGEIVVVKFGGNAMIDPELIEAFAQDIAFLRYAGVKPIVVHGGGPHISRMLDRLGIESEFRAGYRYTSGEAMEVVRMVLGGQVARELVSAINDVAPVATGTSGEDAGLFQARRKTTDAAGNPVDLGHVGEIVAVNPQVVAADIAAGRIPVVSTIASDVDQPRKALNINADRAAAALAVALGARKLVMLTDVEGLYRNWPDRSSFTSTITSDELRELLPSLESGMIPKAQACLEAVDGGVSRATIIDGRVAHSTLLEIFTTDGFGTEVSS</sequence>
<evidence type="ECO:0000256" key="8">
    <source>
        <dbReference type="ARBA" id="ARBA00048141"/>
    </source>
</evidence>
<dbReference type="GO" id="GO:0003991">
    <property type="term" value="F:acetylglutamate kinase activity"/>
    <property type="evidence" value="ECO:0007669"/>
    <property type="project" value="UniProtKB-EC"/>
</dbReference>
<keyword evidence="3 9" id="KW-0028">Amino-acid biosynthesis</keyword>
<dbReference type="RefSeq" id="WP_019619043.1">
    <property type="nucleotide sequence ID" value="NZ_JBHUNE010000007.1"/>
</dbReference>
<comment type="caution">
    <text evidence="11">The sequence shown here is derived from an EMBL/GenBank/DDBJ whole genome shotgun (WGS) entry which is preliminary data.</text>
</comment>
<dbReference type="Proteomes" id="UP001597492">
    <property type="component" value="Unassembled WGS sequence"/>
</dbReference>
<dbReference type="CDD" id="cd04250">
    <property type="entry name" value="AAK_NAGK-C"/>
    <property type="match status" value="1"/>
</dbReference>
<dbReference type="InterPro" id="IPR001048">
    <property type="entry name" value="Asp/Glu/Uridylate_kinase"/>
</dbReference>
<name>A0ABW5V072_9MICO</name>
<feature type="binding site" evidence="9">
    <location>
        <begin position="72"/>
        <end position="73"/>
    </location>
    <ligand>
        <name>substrate</name>
    </ligand>
</feature>
<keyword evidence="5 9" id="KW-0547">Nucleotide-binding</keyword>
<reference evidence="12" key="1">
    <citation type="journal article" date="2019" name="Int. J. Syst. Evol. Microbiol.">
        <title>The Global Catalogue of Microorganisms (GCM) 10K type strain sequencing project: providing services to taxonomists for standard genome sequencing and annotation.</title>
        <authorList>
            <consortium name="The Broad Institute Genomics Platform"/>
            <consortium name="The Broad Institute Genome Sequencing Center for Infectious Disease"/>
            <person name="Wu L."/>
            <person name="Ma J."/>
        </authorList>
    </citation>
    <scope>NUCLEOTIDE SEQUENCE [LARGE SCALE GENOMIC DNA]</scope>
    <source>
        <strain evidence="12">TISTR 1514</strain>
    </source>
</reference>
<dbReference type="NCBIfam" id="TIGR00761">
    <property type="entry name" value="argB"/>
    <property type="match status" value="1"/>
</dbReference>
<dbReference type="InterPro" id="IPR037528">
    <property type="entry name" value="ArgB"/>
</dbReference>
<dbReference type="EC" id="2.7.2.8" evidence="9"/>
<dbReference type="PRINTS" id="PR00474">
    <property type="entry name" value="GLU5KINASE"/>
</dbReference>
<comment type="similarity">
    <text evidence="9">Belongs to the acetylglutamate kinase family. ArgB subfamily.</text>
</comment>
<evidence type="ECO:0000256" key="3">
    <source>
        <dbReference type="ARBA" id="ARBA00022605"/>
    </source>
</evidence>
<gene>
    <name evidence="9 11" type="primary">argB</name>
    <name evidence="11" type="ORF">ACFSW7_10605</name>
</gene>
<dbReference type="PANTHER" id="PTHR23342:SF0">
    <property type="entry name" value="N-ACETYLGLUTAMATE SYNTHASE, MITOCHONDRIAL"/>
    <property type="match status" value="1"/>
</dbReference>
<keyword evidence="9" id="KW-0963">Cytoplasm</keyword>
<evidence type="ECO:0000256" key="4">
    <source>
        <dbReference type="ARBA" id="ARBA00022679"/>
    </source>
</evidence>
<feature type="binding site" evidence="9">
    <location>
        <position position="94"/>
    </location>
    <ligand>
        <name>substrate</name>
    </ligand>
</feature>
<dbReference type="InterPro" id="IPR004662">
    <property type="entry name" value="AcgluKinase_fam"/>
</dbReference>
<evidence type="ECO:0000256" key="6">
    <source>
        <dbReference type="ARBA" id="ARBA00022777"/>
    </source>
</evidence>
<evidence type="ECO:0000313" key="11">
    <source>
        <dbReference type="EMBL" id="MFD2758826.1"/>
    </source>
</evidence>
<keyword evidence="2 9" id="KW-0055">Arginine biosynthesis</keyword>
<dbReference type="InterPro" id="IPR001057">
    <property type="entry name" value="Glu/AcGlu_kinase"/>
</dbReference>
<evidence type="ECO:0000256" key="2">
    <source>
        <dbReference type="ARBA" id="ARBA00022571"/>
    </source>
</evidence>
<proteinExistence type="inferred from homology"/>
<feature type="domain" description="Aspartate/glutamate/uridylate kinase" evidence="10">
    <location>
        <begin position="33"/>
        <end position="275"/>
    </location>
</feature>
<dbReference type="Pfam" id="PF00696">
    <property type="entry name" value="AA_kinase"/>
    <property type="match status" value="1"/>
</dbReference>
<keyword evidence="7 9" id="KW-0067">ATP-binding</keyword>
<evidence type="ECO:0000256" key="1">
    <source>
        <dbReference type="ARBA" id="ARBA00004828"/>
    </source>
</evidence>
<keyword evidence="6 9" id="KW-0418">Kinase</keyword>
<dbReference type="PANTHER" id="PTHR23342">
    <property type="entry name" value="N-ACETYLGLUTAMATE SYNTHASE"/>
    <property type="match status" value="1"/>
</dbReference>
<comment type="subcellular location">
    <subcellularLocation>
        <location evidence="9">Cytoplasm</location>
    </subcellularLocation>
</comment>
<feature type="site" description="Transition state stabilizer" evidence="9">
    <location>
        <position position="256"/>
    </location>
</feature>
<dbReference type="HAMAP" id="MF_00082">
    <property type="entry name" value="ArgB"/>
    <property type="match status" value="1"/>
</dbReference>
<dbReference type="SUPFAM" id="SSF53633">
    <property type="entry name" value="Carbamate kinase-like"/>
    <property type="match status" value="1"/>
</dbReference>
<keyword evidence="12" id="KW-1185">Reference proteome</keyword>
<protein>
    <recommendedName>
        <fullName evidence="9">Acetylglutamate kinase</fullName>
        <ecNumber evidence="9">2.7.2.8</ecNumber>
    </recommendedName>
    <alternativeName>
        <fullName evidence="9">N-acetyl-L-glutamate 5-phosphotransferase</fullName>
    </alternativeName>
    <alternativeName>
        <fullName evidence="9">NAG kinase</fullName>
        <shortName evidence="9">NAGK</shortName>
    </alternativeName>
</protein>
<comment type="function">
    <text evidence="9">Catalyzes the ATP-dependent phosphorylation of N-acetyl-L-glutamate.</text>
</comment>
<evidence type="ECO:0000256" key="9">
    <source>
        <dbReference type="HAMAP-Rule" id="MF_00082"/>
    </source>
</evidence>
<dbReference type="EMBL" id="JBHUNE010000007">
    <property type="protein sequence ID" value="MFD2758826.1"/>
    <property type="molecule type" value="Genomic_DNA"/>
</dbReference>
<feature type="binding site" evidence="9">
    <location>
        <position position="195"/>
    </location>
    <ligand>
        <name>substrate</name>
    </ligand>
</feature>
<dbReference type="PIRSF" id="PIRSF000728">
    <property type="entry name" value="NAGK"/>
    <property type="match status" value="1"/>
</dbReference>
<evidence type="ECO:0000256" key="5">
    <source>
        <dbReference type="ARBA" id="ARBA00022741"/>
    </source>
</evidence>
<organism evidence="11 12">
    <name type="scientific">Gulosibacter faecalis</name>
    <dbReference type="NCBI Taxonomy" id="272240"/>
    <lineage>
        <taxon>Bacteria</taxon>
        <taxon>Bacillati</taxon>
        <taxon>Actinomycetota</taxon>
        <taxon>Actinomycetes</taxon>
        <taxon>Micrococcales</taxon>
        <taxon>Microbacteriaceae</taxon>
        <taxon>Gulosibacter</taxon>
    </lineage>
</organism>
<evidence type="ECO:0000313" key="12">
    <source>
        <dbReference type="Proteomes" id="UP001597492"/>
    </source>
</evidence>
<evidence type="ECO:0000256" key="7">
    <source>
        <dbReference type="ARBA" id="ARBA00022840"/>
    </source>
</evidence>